<proteinExistence type="predicted"/>
<protein>
    <submittedName>
        <fullName evidence="1">Uncharacterized protein</fullName>
    </submittedName>
</protein>
<sequence length="31" mass="3480">MLGVEFVNEFAETRTLPDMITRLCGDTTICC</sequence>
<dbReference type="EMBL" id="PP511379">
    <property type="protein sequence ID" value="XCD03651.1"/>
    <property type="molecule type" value="Genomic_DNA"/>
</dbReference>
<reference evidence="1" key="1">
    <citation type="submission" date="2024-03" db="EMBL/GenBank/DDBJ databases">
        <title>Diverse circular DNA viruses in blood, oral, and fecal samples of captive lemurs.</title>
        <authorList>
            <person name="Paietta E.N."/>
            <person name="Kraberger S."/>
            <person name="Lund M.C."/>
            <person name="Custer J.M."/>
            <person name="Vargas K.M."/>
            <person name="Ehmke E.E."/>
            <person name="Yoder A.D."/>
            <person name="Varsani A."/>
        </authorList>
    </citation>
    <scope>NUCLEOTIDE SEQUENCE</scope>
    <source>
        <strain evidence="1">Duke_21_1</strain>
    </source>
</reference>
<accession>A0AAU8AXX6</accession>
<organism evidence="1">
    <name type="scientific">Dulem virus 40</name>
    <dbReference type="NCBI Taxonomy" id="3145758"/>
    <lineage>
        <taxon>Viruses</taxon>
        <taxon>Duplodnaviria</taxon>
        <taxon>Heunggongvirae</taxon>
        <taxon>Uroviricota</taxon>
        <taxon>Caudoviricetes</taxon>
    </lineage>
</organism>
<name>A0AAU8AXX6_9CAUD</name>
<evidence type="ECO:0000313" key="1">
    <source>
        <dbReference type="EMBL" id="XCD03651.1"/>
    </source>
</evidence>